<evidence type="ECO:0000256" key="1">
    <source>
        <dbReference type="ARBA" id="ARBA00022723"/>
    </source>
</evidence>
<dbReference type="PANTHER" id="PTHR12322">
    <property type="entry name" value="DOUBLESEX AND MAB-3 RELATED TRANSCRIPTION FACTOR DMRT"/>
    <property type="match status" value="1"/>
</dbReference>
<dbReference type="AlphaFoldDB" id="A0A6A5GT86"/>
<dbReference type="GO" id="GO:0046872">
    <property type="term" value="F:metal ion binding"/>
    <property type="evidence" value="ECO:0007669"/>
    <property type="project" value="UniProtKB-KW"/>
</dbReference>
<dbReference type="RefSeq" id="XP_003102699.2">
    <property type="nucleotide sequence ID" value="XM_003102651.2"/>
</dbReference>
<dbReference type="GO" id="GO:0000981">
    <property type="term" value="F:DNA-binding transcription factor activity, RNA polymerase II-specific"/>
    <property type="evidence" value="ECO:0007669"/>
    <property type="project" value="TreeGrafter"/>
</dbReference>
<dbReference type="SMART" id="SM00301">
    <property type="entry name" value="DM"/>
    <property type="match status" value="1"/>
</dbReference>
<keyword evidence="1 5" id="KW-0479">Metal-binding</keyword>
<feature type="DNA-binding region" description="DM" evidence="5">
    <location>
        <begin position="32"/>
        <end position="75"/>
    </location>
</feature>
<accession>A0A6A5GT86</accession>
<feature type="domain" description="DM" evidence="7">
    <location>
        <begin position="32"/>
        <end position="75"/>
    </location>
</feature>
<organism evidence="8 9">
    <name type="scientific">Caenorhabditis remanei</name>
    <name type="common">Caenorhabditis vulgaris</name>
    <dbReference type="NCBI Taxonomy" id="31234"/>
    <lineage>
        <taxon>Eukaryota</taxon>
        <taxon>Metazoa</taxon>
        <taxon>Ecdysozoa</taxon>
        <taxon>Nematoda</taxon>
        <taxon>Chromadorea</taxon>
        <taxon>Rhabditida</taxon>
        <taxon>Rhabditina</taxon>
        <taxon>Rhabditomorpha</taxon>
        <taxon>Rhabditoidea</taxon>
        <taxon>Rhabditidae</taxon>
        <taxon>Peloderinae</taxon>
        <taxon>Caenorhabditis</taxon>
    </lineage>
</organism>
<protein>
    <recommendedName>
        <fullName evidence="7">DM domain-containing protein</fullName>
    </recommendedName>
</protein>
<evidence type="ECO:0000256" key="5">
    <source>
        <dbReference type="PROSITE-ProRule" id="PRU00070"/>
    </source>
</evidence>
<evidence type="ECO:0000256" key="6">
    <source>
        <dbReference type="SAM" id="MobiDB-lite"/>
    </source>
</evidence>
<evidence type="ECO:0000256" key="2">
    <source>
        <dbReference type="ARBA" id="ARBA00022833"/>
    </source>
</evidence>
<dbReference type="GeneID" id="9798332"/>
<evidence type="ECO:0000259" key="7">
    <source>
        <dbReference type="PROSITE" id="PS50809"/>
    </source>
</evidence>
<keyword evidence="3 5" id="KW-0238">DNA-binding</keyword>
<gene>
    <name evidence="8" type="ORF">GCK72_014341</name>
</gene>
<dbReference type="GO" id="GO:0000978">
    <property type="term" value="F:RNA polymerase II cis-regulatory region sequence-specific DNA binding"/>
    <property type="evidence" value="ECO:0007669"/>
    <property type="project" value="TreeGrafter"/>
</dbReference>
<dbReference type="InterPro" id="IPR026607">
    <property type="entry name" value="DMRT"/>
</dbReference>
<evidence type="ECO:0000256" key="3">
    <source>
        <dbReference type="ARBA" id="ARBA00023125"/>
    </source>
</evidence>
<evidence type="ECO:0000256" key="4">
    <source>
        <dbReference type="ARBA" id="ARBA00023242"/>
    </source>
</evidence>
<dbReference type="GO" id="GO:0007548">
    <property type="term" value="P:sex differentiation"/>
    <property type="evidence" value="ECO:0007669"/>
    <property type="project" value="TreeGrafter"/>
</dbReference>
<sequence>MQVIVPVESTAEIVLVDVATTAQKKAMKRLTCRKCEGHGLYAILKGHAGVCPYKDCSCGTCASVMSMRANALIRRFRHRQPDKSMAVVKALRSKNGNMRLRIVARNDEEQLVESDGTLVTYTNDKNGHQTYTTSIRRSSIMTTTTDDRDSVISTPPSTNNSTPSGSPPLLSPYGEMDIGLETMANAGIDQVANLIKTTLIGQLLQNPSAITPALISLMLQPQQSFDPINVPIAPTMLFPAFLNGISAPSLSV</sequence>
<keyword evidence="2 5" id="KW-0862">Zinc</keyword>
<comment type="subcellular location">
    <subcellularLocation>
        <location evidence="5">Nucleus</location>
    </subcellularLocation>
</comment>
<dbReference type="Proteomes" id="UP000483820">
    <property type="component" value="Chromosome IV"/>
</dbReference>
<dbReference type="GO" id="GO:0005634">
    <property type="term" value="C:nucleus"/>
    <property type="evidence" value="ECO:0007669"/>
    <property type="project" value="UniProtKB-SubCell"/>
</dbReference>
<dbReference type="Pfam" id="PF00751">
    <property type="entry name" value="DM"/>
    <property type="match status" value="1"/>
</dbReference>
<dbReference type="Gene3D" id="4.10.1040.10">
    <property type="entry name" value="DM DNA-binding domain"/>
    <property type="match status" value="1"/>
</dbReference>
<dbReference type="InterPro" id="IPR036407">
    <property type="entry name" value="DM_DNA-bd_sf"/>
</dbReference>
<feature type="region of interest" description="Disordered" evidence="6">
    <location>
        <begin position="142"/>
        <end position="169"/>
    </location>
</feature>
<dbReference type="PROSITE" id="PS50809">
    <property type="entry name" value="DM_2"/>
    <property type="match status" value="1"/>
</dbReference>
<dbReference type="KEGG" id="crq:GCK72_014341"/>
<dbReference type="PANTHER" id="PTHR12322:SF52">
    <property type="entry name" value="DM DOMAIN-CONTAINING PROTEIN"/>
    <property type="match status" value="1"/>
</dbReference>
<proteinExistence type="predicted"/>
<dbReference type="SUPFAM" id="SSF82927">
    <property type="entry name" value="Cysteine-rich DNA binding domain, (DM domain)"/>
    <property type="match status" value="1"/>
</dbReference>
<dbReference type="InterPro" id="IPR001275">
    <property type="entry name" value="DM_DNA-bd"/>
</dbReference>
<feature type="compositionally biased region" description="Low complexity" evidence="6">
    <location>
        <begin position="153"/>
        <end position="164"/>
    </location>
</feature>
<dbReference type="CTD" id="9798332"/>
<evidence type="ECO:0000313" key="9">
    <source>
        <dbReference type="Proteomes" id="UP000483820"/>
    </source>
</evidence>
<dbReference type="PROSITE" id="PS40000">
    <property type="entry name" value="DM_1"/>
    <property type="match status" value="1"/>
</dbReference>
<name>A0A6A5GT86_CAERE</name>
<keyword evidence="4 5" id="KW-0539">Nucleus</keyword>
<dbReference type="EMBL" id="WUAV01000004">
    <property type="protein sequence ID" value="KAF1757884.1"/>
    <property type="molecule type" value="Genomic_DNA"/>
</dbReference>
<comment type="caution">
    <text evidence="8">The sequence shown here is derived from an EMBL/GenBank/DDBJ whole genome shotgun (WGS) entry which is preliminary data.</text>
</comment>
<reference evidence="8 9" key="1">
    <citation type="submission" date="2019-12" db="EMBL/GenBank/DDBJ databases">
        <title>Chromosome-level assembly of the Caenorhabditis remanei genome.</title>
        <authorList>
            <person name="Teterina A.A."/>
            <person name="Willis J.H."/>
            <person name="Phillips P.C."/>
        </authorList>
    </citation>
    <scope>NUCLEOTIDE SEQUENCE [LARGE SCALE GENOMIC DNA]</scope>
    <source>
        <strain evidence="8 9">PX506</strain>
        <tissue evidence="8">Whole organism</tissue>
    </source>
</reference>
<evidence type="ECO:0000313" key="8">
    <source>
        <dbReference type="EMBL" id="KAF1757884.1"/>
    </source>
</evidence>